<dbReference type="PANTHER" id="PTHR44936">
    <property type="entry name" value="SENSOR PROTEIN CREC"/>
    <property type="match status" value="1"/>
</dbReference>
<evidence type="ECO:0000256" key="7">
    <source>
        <dbReference type="ARBA" id="ARBA00022777"/>
    </source>
</evidence>
<organism evidence="12 13">
    <name type="scientific">Caulobacter radicis</name>
    <dbReference type="NCBI Taxonomy" id="2172650"/>
    <lineage>
        <taxon>Bacteria</taxon>
        <taxon>Pseudomonadati</taxon>
        <taxon>Pseudomonadota</taxon>
        <taxon>Alphaproteobacteria</taxon>
        <taxon>Caulobacterales</taxon>
        <taxon>Caulobacteraceae</taxon>
        <taxon>Caulobacter</taxon>
    </lineage>
</organism>
<evidence type="ECO:0000259" key="11">
    <source>
        <dbReference type="PROSITE" id="PS50885"/>
    </source>
</evidence>
<dbReference type="Gene3D" id="3.30.565.10">
    <property type="entry name" value="Histidine kinase-like ATPase, C-terminal domain"/>
    <property type="match status" value="1"/>
</dbReference>
<evidence type="ECO:0000256" key="6">
    <source>
        <dbReference type="ARBA" id="ARBA00022741"/>
    </source>
</evidence>
<dbReference type="Pfam" id="PF02518">
    <property type="entry name" value="HATPase_c"/>
    <property type="match status" value="1"/>
</dbReference>
<dbReference type="GO" id="GO:0005524">
    <property type="term" value="F:ATP binding"/>
    <property type="evidence" value="ECO:0007669"/>
    <property type="project" value="UniProtKB-KW"/>
</dbReference>
<dbReference type="InterPro" id="IPR004358">
    <property type="entry name" value="Sig_transdc_His_kin-like_C"/>
</dbReference>
<evidence type="ECO:0000256" key="8">
    <source>
        <dbReference type="ARBA" id="ARBA00022840"/>
    </source>
</evidence>
<dbReference type="PROSITE" id="PS50885">
    <property type="entry name" value="HAMP"/>
    <property type="match status" value="1"/>
</dbReference>
<evidence type="ECO:0000313" key="13">
    <source>
        <dbReference type="Proteomes" id="UP000244913"/>
    </source>
</evidence>
<evidence type="ECO:0000259" key="10">
    <source>
        <dbReference type="PROSITE" id="PS50109"/>
    </source>
</evidence>
<evidence type="ECO:0000256" key="1">
    <source>
        <dbReference type="ARBA" id="ARBA00000085"/>
    </source>
</evidence>
<keyword evidence="5" id="KW-0808">Transferase</keyword>
<dbReference type="SMART" id="SM00387">
    <property type="entry name" value="HATPase_c"/>
    <property type="match status" value="1"/>
</dbReference>
<sequence>MASKVRDILRRPRGLIGRSILVVAAIVFVQLAASVAFYQAIDRQTLREDHARRIAELLVVGDRVSRLAQADLDQVMTSRYLEAEVVSAPPQAPSQARAQTGEADAIVRYVRLWEPALAKRPLRLWSEDQSDGGRDLVGAMGLSDGRWLSFRSRHFPRPWPIALRAVATTLAFSLACVALGAYALRQLGEPLRRLAEAAGRVGEGPPQPVVVEGPTDLAELGRAFNDMQQRITGLIEDQARAMEALSHDLRTPLARLKLASDYVEPEDIRAMVGGNVDELEEMLRSLSAWLRAQHAASTAESVDLPALVRAVIARWPKLARYEGPRTLTVSTHRDPLEQALIRLVDNAVRFGGKAKVRLVVDDPEGGEGGPRIEVLDQGPGLTDEVLARIYEPFFRGDAARARDTGGFGLGIPTADRLLKRFGGRLQIANRDGGGVTASVWPPVGEG</sequence>
<dbReference type="Gene3D" id="1.10.287.130">
    <property type="match status" value="1"/>
</dbReference>
<feature type="transmembrane region" description="Helical" evidence="9">
    <location>
        <begin position="161"/>
        <end position="184"/>
    </location>
</feature>
<dbReference type="PRINTS" id="PR00344">
    <property type="entry name" value="BCTRLSENSOR"/>
</dbReference>
<dbReference type="InterPro" id="IPR005467">
    <property type="entry name" value="His_kinase_dom"/>
</dbReference>
<dbReference type="AlphaFoldDB" id="A0A2T9J628"/>
<feature type="transmembrane region" description="Helical" evidence="9">
    <location>
        <begin position="20"/>
        <end position="41"/>
    </location>
</feature>
<dbReference type="EMBL" id="QDKP01000050">
    <property type="protein sequence ID" value="PVM76706.1"/>
    <property type="molecule type" value="Genomic_DNA"/>
</dbReference>
<keyword evidence="9" id="KW-0472">Membrane</keyword>
<dbReference type="InterPro" id="IPR003660">
    <property type="entry name" value="HAMP_dom"/>
</dbReference>
<dbReference type="GO" id="GO:0005886">
    <property type="term" value="C:plasma membrane"/>
    <property type="evidence" value="ECO:0007669"/>
    <property type="project" value="TreeGrafter"/>
</dbReference>
<dbReference type="InterPro" id="IPR050980">
    <property type="entry name" value="2C_sensor_his_kinase"/>
</dbReference>
<evidence type="ECO:0000256" key="3">
    <source>
        <dbReference type="ARBA" id="ARBA00012438"/>
    </source>
</evidence>
<gene>
    <name evidence="12" type="ORF">DDF65_17445</name>
</gene>
<evidence type="ECO:0000256" key="2">
    <source>
        <dbReference type="ARBA" id="ARBA00004370"/>
    </source>
</evidence>
<dbReference type="EC" id="2.7.13.3" evidence="3"/>
<feature type="domain" description="HAMP" evidence="11">
    <location>
        <begin position="185"/>
        <end position="236"/>
    </location>
</feature>
<keyword evidence="9" id="KW-1133">Transmembrane helix</keyword>
<comment type="subcellular location">
    <subcellularLocation>
        <location evidence="2">Membrane</location>
    </subcellularLocation>
</comment>
<dbReference type="PROSITE" id="PS50109">
    <property type="entry name" value="HIS_KIN"/>
    <property type="match status" value="1"/>
</dbReference>
<evidence type="ECO:0000256" key="5">
    <source>
        <dbReference type="ARBA" id="ARBA00022679"/>
    </source>
</evidence>
<comment type="caution">
    <text evidence="12">The sequence shown here is derived from an EMBL/GenBank/DDBJ whole genome shotgun (WGS) entry which is preliminary data.</text>
</comment>
<feature type="domain" description="Histidine kinase" evidence="10">
    <location>
        <begin position="244"/>
        <end position="445"/>
    </location>
</feature>
<keyword evidence="4" id="KW-0597">Phosphoprotein</keyword>
<protein>
    <recommendedName>
        <fullName evidence="3">histidine kinase</fullName>
        <ecNumber evidence="3">2.7.13.3</ecNumber>
    </recommendedName>
</protein>
<name>A0A2T9J628_9CAUL</name>
<keyword evidence="13" id="KW-1185">Reference proteome</keyword>
<evidence type="ECO:0000256" key="4">
    <source>
        <dbReference type="ARBA" id="ARBA00022553"/>
    </source>
</evidence>
<keyword evidence="7 12" id="KW-0418">Kinase</keyword>
<proteinExistence type="predicted"/>
<dbReference type="SUPFAM" id="SSF47384">
    <property type="entry name" value="Homodimeric domain of signal transducing histidine kinase"/>
    <property type="match status" value="1"/>
</dbReference>
<evidence type="ECO:0000256" key="9">
    <source>
        <dbReference type="SAM" id="Phobius"/>
    </source>
</evidence>
<keyword evidence="9" id="KW-0812">Transmembrane</keyword>
<dbReference type="SUPFAM" id="SSF55874">
    <property type="entry name" value="ATPase domain of HSP90 chaperone/DNA topoisomerase II/histidine kinase"/>
    <property type="match status" value="1"/>
</dbReference>
<dbReference type="SMART" id="SM00304">
    <property type="entry name" value="HAMP"/>
    <property type="match status" value="1"/>
</dbReference>
<dbReference type="Proteomes" id="UP000244913">
    <property type="component" value="Unassembled WGS sequence"/>
</dbReference>
<comment type="catalytic activity">
    <reaction evidence="1">
        <text>ATP + protein L-histidine = ADP + protein N-phospho-L-histidine.</text>
        <dbReference type="EC" id="2.7.13.3"/>
    </reaction>
</comment>
<dbReference type="InterPro" id="IPR036097">
    <property type="entry name" value="HisK_dim/P_sf"/>
</dbReference>
<dbReference type="PANTHER" id="PTHR44936:SF10">
    <property type="entry name" value="SENSOR PROTEIN RSTB"/>
    <property type="match status" value="1"/>
</dbReference>
<dbReference type="InterPro" id="IPR036890">
    <property type="entry name" value="HATPase_C_sf"/>
</dbReference>
<dbReference type="Pfam" id="PF00672">
    <property type="entry name" value="HAMP"/>
    <property type="match status" value="1"/>
</dbReference>
<keyword evidence="8" id="KW-0067">ATP-binding</keyword>
<dbReference type="CDD" id="cd06225">
    <property type="entry name" value="HAMP"/>
    <property type="match status" value="1"/>
</dbReference>
<dbReference type="GO" id="GO:0000155">
    <property type="term" value="F:phosphorelay sensor kinase activity"/>
    <property type="evidence" value="ECO:0007669"/>
    <property type="project" value="InterPro"/>
</dbReference>
<evidence type="ECO:0000313" key="12">
    <source>
        <dbReference type="EMBL" id="PVM76706.1"/>
    </source>
</evidence>
<accession>A0A2T9J628</accession>
<keyword evidence="6" id="KW-0547">Nucleotide-binding</keyword>
<reference evidence="12 13" key="1">
    <citation type="submission" date="2018-04" db="EMBL/GenBank/DDBJ databases">
        <title>The genome sequence of Caulobacter sp. 736.</title>
        <authorList>
            <person name="Gao J."/>
            <person name="Sun J."/>
        </authorList>
    </citation>
    <scope>NUCLEOTIDE SEQUENCE [LARGE SCALE GENOMIC DNA]</scope>
    <source>
        <strain evidence="12 13">736</strain>
    </source>
</reference>
<dbReference type="InterPro" id="IPR003594">
    <property type="entry name" value="HATPase_dom"/>
</dbReference>